<evidence type="ECO:0000313" key="2">
    <source>
        <dbReference type="EMBL" id="MEQ2636867.1"/>
    </source>
</evidence>
<dbReference type="Pfam" id="PF01381">
    <property type="entry name" value="HTH_3"/>
    <property type="match status" value="1"/>
</dbReference>
<evidence type="ECO:0000313" key="3">
    <source>
        <dbReference type="Proteomes" id="UP001478817"/>
    </source>
</evidence>
<dbReference type="CDD" id="cd00093">
    <property type="entry name" value="HTH_XRE"/>
    <property type="match status" value="1"/>
</dbReference>
<dbReference type="Proteomes" id="UP001478817">
    <property type="component" value="Unassembled WGS sequence"/>
</dbReference>
<evidence type="ECO:0000259" key="1">
    <source>
        <dbReference type="PROSITE" id="PS50943"/>
    </source>
</evidence>
<sequence>MPHGYDESYLEDFRCNMGNMFEYAALDCAVDLDIFFRALLTSGVARRIESGDPRYLAGLSGFELAGMVLSSSGLCAGELPRPSLREGRSPEYWCGWAMAYYQWLRGERFCDLERAGLVPSAVLGMYLLHEAPEEKFVEAFDAFLSKARMGRRTRLQAIRRGRGLTQKQLSEASGVSLRMIQLYEQRRNDIMRAEFATVRNLARALGCAVDELAEPPVYE</sequence>
<proteinExistence type="predicted"/>
<dbReference type="EMBL" id="JBBNGS010000001">
    <property type="protein sequence ID" value="MEQ2636867.1"/>
    <property type="molecule type" value="Genomic_DNA"/>
</dbReference>
<protein>
    <submittedName>
        <fullName evidence="2">Helix-turn-helix transcriptional regulator</fullName>
    </submittedName>
</protein>
<dbReference type="SUPFAM" id="SSF47413">
    <property type="entry name" value="lambda repressor-like DNA-binding domains"/>
    <property type="match status" value="1"/>
</dbReference>
<name>A0ABV1ID84_9ACTN</name>
<dbReference type="Gene3D" id="1.10.260.40">
    <property type="entry name" value="lambda repressor-like DNA-binding domains"/>
    <property type="match status" value="1"/>
</dbReference>
<comment type="caution">
    <text evidence="2">The sequence shown here is derived from an EMBL/GenBank/DDBJ whole genome shotgun (WGS) entry which is preliminary data.</text>
</comment>
<gene>
    <name evidence="2" type="ORF">AAAT05_00660</name>
</gene>
<organism evidence="2 3">
    <name type="scientific">Paratractidigestivibacter faecalis</name>
    <dbReference type="NCBI Taxonomy" id="2292441"/>
    <lineage>
        <taxon>Bacteria</taxon>
        <taxon>Bacillati</taxon>
        <taxon>Actinomycetota</taxon>
        <taxon>Coriobacteriia</taxon>
        <taxon>Coriobacteriales</taxon>
        <taxon>Atopobiaceae</taxon>
        <taxon>Paratractidigestivibacter</taxon>
    </lineage>
</organism>
<dbReference type="SMART" id="SM00530">
    <property type="entry name" value="HTH_XRE"/>
    <property type="match status" value="1"/>
</dbReference>
<feature type="domain" description="HTH cro/C1-type" evidence="1">
    <location>
        <begin position="155"/>
        <end position="212"/>
    </location>
</feature>
<reference evidence="2 3" key="1">
    <citation type="submission" date="2024-04" db="EMBL/GenBank/DDBJ databases">
        <title>Human intestinal bacterial collection.</title>
        <authorList>
            <person name="Pauvert C."/>
            <person name="Hitch T.C.A."/>
            <person name="Clavel T."/>
        </authorList>
    </citation>
    <scope>NUCLEOTIDE SEQUENCE [LARGE SCALE GENOMIC DNA]</scope>
    <source>
        <strain evidence="2 3">CLA-AA-H197</strain>
    </source>
</reference>
<dbReference type="InterPro" id="IPR010982">
    <property type="entry name" value="Lambda_DNA-bd_dom_sf"/>
</dbReference>
<accession>A0ABV1ID84</accession>
<dbReference type="RefSeq" id="WP_349181221.1">
    <property type="nucleotide sequence ID" value="NZ_JBBNGS010000001.1"/>
</dbReference>
<dbReference type="PROSITE" id="PS50943">
    <property type="entry name" value="HTH_CROC1"/>
    <property type="match status" value="1"/>
</dbReference>
<dbReference type="InterPro" id="IPR001387">
    <property type="entry name" value="Cro/C1-type_HTH"/>
</dbReference>
<keyword evidence="3" id="KW-1185">Reference proteome</keyword>